<organism evidence="9">
    <name type="scientific">bioreactor metagenome</name>
    <dbReference type="NCBI Taxonomy" id="1076179"/>
    <lineage>
        <taxon>unclassified sequences</taxon>
        <taxon>metagenomes</taxon>
        <taxon>ecological metagenomes</taxon>
    </lineage>
</organism>
<comment type="similarity">
    <text evidence="1">Belongs to the universal ribosomal protein uS4 family.</text>
</comment>
<reference evidence="9" key="1">
    <citation type="submission" date="2019-08" db="EMBL/GenBank/DDBJ databases">
        <authorList>
            <person name="Kucharzyk K."/>
            <person name="Murdoch R.W."/>
            <person name="Higgins S."/>
            <person name="Loffler F."/>
        </authorList>
    </citation>
    <scope>NUCLEOTIDE SEQUENCE</scope>
</reference>
<dbReference type="PROSITE" id="PS50889">
    <property type="entry name" value="S4"/>
    <property type="match status" value="1"/>
</dbReference>
<keyword evidence="3" id="KW-0694">RNA-binding</keyword>
<dbReference type="InterPro" id="IPR001912">
    <property type="entry name" value="Ribosomal_uS4_N"/>
</dbReference>
<dbReference type="NCBIfam" id="TIGR01017">
    <property type="entry name" value="rpsD_bact"/>
    <property type="match status" value="1"/>
</dbReference>
<dbReference type="SMART" id="SM00363">
    <property type="entry name" value="S4"/>
    <property type="match status" value="1"/>
</dbReference>
<keyword evidence="4 9" id="KW-0689">Ribosomal protein</keyword>
<evidence type="ECO:0000259" key="7">
    <source>
        <dbReference type="SMART" id="SM00363"/>
    </source>
</evidence>
<dbReference type="FunFam" id="3.10.290.10:FF:000001">
    <property type="entry name" value="30S ribosomal protein S4"/>
    <property type="match status" value="1"/>
</dbReference>
<dbReference type="PANTHER" id="PTHR11831:SF4">
    <property type="entry name" value="SMALL RIBOSOMAL SUBUNIT PROTEIN US4M"/>
    <property type="match status" value="1"/>
</dbReference>
<dbReference type="InterPro" id="IPR002942">
    <property type="entry name" value="S4_RNA-bd"/>
</dbReference>
<comment type="caution">
    <text evidence="9">The sequence shown here is derived from an EMBL/GenBank/DDBJ whole genome shotgun (WGS) entry which is preliminary data.</text>
</comment>
<feature type="domain" description="Small ribosomal subunit protein uS4 N-terminal" evidence="8">
    <location>
        <begin position="3"/>
        <end position="89"/>
    </location>
</feature>
<dbReference type="GO" id="GO:0042274">
    <property type="term" value="P:ribosomal small subunit biogenesis"/>
    <property type="evidence" value="ECO:0007669"/>
    <property type="project" value="TreeGrafter"/>
</dbReference>
<dbReference type="InterPro" id="IPR022801">
    <property type="entry name" value="Ribosomal_uS4"/>
</dbReference>
<protein>
    <submittedName>
        <fullName evidence="9">30S ribosomal protein S4</fullName>
    </submittedName>
</protein>
<feature type="domain" description="RNA-binding S4" evidence="7">
    <location>
        <begin position="90"/>
        <end position="156"/>
    </location>
</feature>
<dbReference type="SUPFAM" id="SSF55174">
    <property type="entry name" value="Alpha-L RNA-binding motif"/>
    <property type="match status" value="1"/>
</dbReference>
<dbReference type="Gene3D" id="1.10.1050.10">
    <property type="entry name" value="Ribosomal Protein S4 Delta 41, Chain A, domain 1"/>
    <property type="match status" value="1"/>
</dbReference>
<proteinExistence type="inferred from homology"/>
<dbReference type="PANTHER" id="PTHR11831">
    <property type="entry name" value="30S 40S RIBOSOMAL PROTEIN"/>
    <property type="match status" value="1"/>
</dbReference>
<dbReference type="GO" id="GO:0019843">
    <property type="term" value="F:rRNA binding"/>
    <property type="evidence" value="ECO:0007669"/>
    <property type="project" value="UniProtKB-KW"/>
</dbReference>
<gene>
    <name evidence="9" type="primary">rpsD_32</name>
    <name evidence="9" type="ORF">SDC9_103498</name>
</gene>
<feature type="region of interest" description="Disordered" evidence="6">
    <location>
        <begin position="1"/>
        <end position="40"/>
    </location>
</feature>
<evidence type="ECO:0000313" key="9">
    <source>
        <dbReference type="EMBL" id="MPM56689.1"/>
    </source>
</evidence>
<sequence>MAKMMGPKFKQSRRLGLNVSGHPKAMKRAEKSRGSSRADKKLTEYGTQLLEKQRLRAYYNVLEKQFVKYVDRAMRTKGQTGPELLNMLELRLDNMVYRMGFANSIRQARQMVNHGHFLVNGNKIDIPSYGLKVGDVVELREKSRKTEMFTENFNGIQGTPIPYIEKDLANFKATVTRLPQREELPIEINEQLIVEFYSRR</sequence>
<dbReference type="GO" id="GO:0015935">
    <property type="term" value="C:small ribosomal subunit"/>
    <property type="evidence" value="ECO:0007669"/>
    <property type="project" value="InterPro"/>
</dbReference>
<evidence type="ECO:0000256" key="3">
    <source>
        <dbReference type="ARBA" id="ARBA00022884"/>
    </source>
</evidence>
<evidence type="ECO:0000256" key="2">
    <source>
        <dbReference type="ARBA" id="ARBA00022730"/>
    </source>
</evidence>
<dbReference type="GO" id="GO:0006412">
    <property type="term" value="P:translation"/>
    <property type="evidence" value="ECO:0007669"/>
    <property type="project" value="InterPro"/>
</dbReference>
<dbReference type="GO" id="GO:0003735">
    <property type="term" value="F:structural constituent of ribosome"/>
    <property type="evidence" value="ECO:0007669"/>
    <property type="project" value="InterPro"/>
</dbReference>
<evidence type="ECO:0000256" key="4">
    <source>
        <dbReference type="ARBA" id="ARBA00022980"/>
    </source>
</evidence>
<dbReference type="Gene3D" id="3.10.290.10">
    <property type="entry name" value="RNA-binding S4 domain"/>
    <property type="match status" value="1"/>
</dbReference>
<dbReference type="InterPro" id="IPR018079">
    <property type="entry name" value="Ribosomal_uS4_CS"/>
</dbReference>
<name>A0A645AUC8_9ZZZZ</name>
<dbReference type="InterPro" id="IPR005709">
    <property type="entry name" value="Ribosomal_uS4_bac-type"/>
</dbReference>
<dbReference type="HAMAP" id="MF_01306_B">
    <property type="entry name" value="Ribosomal_uS4_B"/>
    <property type="match status" value="1"/>
</dbReference>
<accession>A0A645AUC8</accession>
<evidence type="ECO:0000256" key="6">
    <source>
        <dbReference type="SAM" id="MobiDB-lite"/>
    </source>
</evidence>
<evidence type="ECO:0000259" key="8">
    <source>
        <dbReference type="SMART" id="SM01390"/>
    </source>
</evidence>
<dbReference type="CDD" id="cd00165">
    <property type="entry name" value="S4"/>
    <property type="match status" value="1"/>
</dbReference>
<feature type="compositionally biased region" description="Basic and acidic residues" evidence="6">
    <location>
        <begin position="27"/>
        <end position="40"/>
    </location>
</feature>
<dbReference type="EMBL" id="VSSQ01015882">
    <property type="protein sequence ID" value="MPM56689.1"/>
    <property type="molecule type" value="Genomic_DNA"/>
</dbReference>
<dbReference type="Pfam" id="PF00163">
    <property type="entry name" value="Ribosomal_S4"/>
    <property type="match status" value="1"/>
</dbReference>
<dbReference type="NCBIfam" id="NF003717">
    <property type="entry name" value="PRK05327.1"/>
    <property type="match status" value="1"/>
</dbReference>
<evidence type="ECO:0000256" key="1">
    <source>
        <dbReference type="ARBA" id="ARBA00007465"/>
    </source>
</evidence>
<keyword evidence="5" id="KW-0687">Ribonucleoprotein</keyword>
<dbReference type="InterPro" id="IPR036986">
    <property type="entry name" value="S4_RNA-bd_sf"/>
</dbReference>
<dbReference type="SMART" id="SM01390">
    <property type="entry name" value="Ribosomal_S4"/>
    <property type="match status" value="1"/>
</dbReference>
<dbReference type="PROSITE" id="PS00632">
    <property type="entry name" value="RIBOSOMAL_S4"/>
    <property type="match status" value="1"/>
</dbReference>
<keyword evidence="2" id="KW-0699">rRNA-binding</keyword>
<evidence type="ECO:0000256" key="5">
    <source>
        <dbReference type="ARBA" id="ARBA00023274"/>
    </source>
</evidence>
<dbReference type="AlphaFoldDB" id="A0A645AUC8"/>
<dbReference type="Pfam" id="PF01479">
    <property type="entry name" value="S4"/>
    <property type="match status" value="1"/>
</dbReference>